<dbReference type="InterPro" id="IPR050171">
    <property type="entry name" value="MFS_Transporters"/>
</dbReference>
<dbReference type="EMBL" id="JANTHX010000008">
    <property type="protein sequence ID" value="MCS0500600.1"/>
    <property type="molecule type" value="Genomic_DNA"/>
</dbReference>
<evidence type="ECO:0000256" key="5">
    <source>
        <dbReference type="ARBA" id="ARBA00022989"/>
    </source>
</evidence>
<feature type="transmembrane region" description="Helical" evidence="7">
    <location>
        <begin position="104"/>
        <end position="125"/>
    </location>
</feature>
<dbReference type="SUPFAM" id="SSF103473">
    <property type="entry name" value="MFS general substrate transporter"/>
    <property type="match status" value="1"/>
</dbReference>
<gene>
    <name evidence="9" type="ORF">NUH29_13690</name>
</gene>
<dbReference type="InterPro" id="IPR001958">
    <property type="entry name" value="Tet-R_TetA/multi-R_MdtG-like"/>
</dbReference>
<keyword evidence="10" id="KW-1185">Reference proteome</keyword>
<evidence type="ECO:0000313" key="9">
    <source>
        <dbReference type="EMBL" id="MCS0500600.1"/>
    </source>
</evidence>
<feature type="transmembrane region" description="Helical" evidence="7">
    <location>
        <begin position="257"/>
        <end position="275"/>
    </location>
</feature>
<evidence type="ECO:0000256" key="2">
    <source>
        <dbReference type="ARBA" id="ARBA00022448"/>
    </source>
</evidence>
<reference evidence="9 10" key="1">
    <citation type="submission" date="2022-08" db="EMBL/GenBank/DDBJ databases">
        <authorList>
            <person name="Li F."/>
        </authorList>
    </citation>
    <scope>NUCLEOTIDE SEQUENCE [LARGE SCALE GENOMIC DNA]</scope>
    <source>
        <strain evidence="9 10">10F1B-8-1</strain>
    </source>
</reference>
<feature type="transmembrane region" description="Helical" evidence="7">
    <location>
        <begin position="146"/>
        <end position="165"/>
    </location>
</feature>
<evidence type="ECO:0000256" key="1">
    <source>
        <dbReference type="ARBA" id="ARBA00004651"/>
    </source>
</evidence>
<keyword evidence="6 7" id="KW-0472">Membrane</keyword>
<dbReference type="RefSeq" id="WP_258799786.1">
    <property type="nucleotide sequence ID" value="NZ_JANTHX010000008.1"/>
</dbReference>
<evidence type="ECO:0000256" key="7">
    <source>
        <dbReference type="SAM" id="Phobius"/>
    </source>
</evidence>
<feature type="domain" description="Major facilitator superfamily (MFS) profile" evidence="8">
    <location>
        <begin position="14"/>
        <end position="405"/>
    </location>
</feature>
<dbReference type="Pfam" id="PF07690">
    <property type="entry name" value="MFS_1"/>
    <property type="match status" value="1"/>
</dbReference>
<protein>
    <submittedName>
        <fullName evidence="9">MFS transporter</fullName>
    </submittedName>
</protein>
<dbReference type="InterPro" id="IPR020846">
    <property type="entry name" value="MFS_dom"/>
</dbReference>
<evidence type="ECO:0000313" key="10">
    <source>
        <dbReference type="Proteomes" id="UP001205337"/>
    </source>
</evidence>
<comment type="caution">
    <text evidence="9">The sequence shown here is derived from an EMBL/GenBank/DDBJ whole genome shotgun (WGS) entry which is preliminary data.</text>
</comment>
<feature type="transmembrane region" description="Helical" evidence="7">
    <location>
        <begin position="381"/>
        <end position="401"/>
    </location>
</feature>
<comment type="subcellular location">
    <subcellularLocation>
        <location evidence="1">Cell membrane</location>
        <topology evidence="1">Multi-pass membrane protein</topology>
    </subcellularLocation>
</comment>
<dbReference type="InterPro" id="IPR036259">
    <property type="entry name" value="MFS_trans_sf"/>
</dbReference>
<dbReference type="PROSITE" id="PS50850">
    <property type="entry name" value="MFS"/>
    <property type="match status" value="1"/>
</dbReference>
<name>A0ABT1ZIR6_9MICO</name>
<evidence type="ECO:0000256" key="4">
    <source>
        <dbReference type="ARBA" id="ARBA00022692"/>
    </source>
</evidence>
<proteinExistence type="predicted"/>
<dbReference type="PANTHER" id="PTHR23517:SF3">
    <property type="entry name" value="INTEGRAL MEMBRANE TRANSPORT PROTEIN"/>
    <property type="match status" value="1"/>
</dbReference>
<dbReference type="Gene3D" id="1.20.1250.20">
    <property type="entry name" value="MFS general substrate transporter like domains"/>
    <property type="match status" value="2"/>
</dbReference>
<feature type="transmembrane region" description="Helical" evidence="7">
    <location>
        <begin position="80"/>
        <end position="98"/>
    </location>
</feature>
<evidence type="ECO:0000259" key="8">
    <source>
        <dbReference type="PROSITE" id="PS50850"/>
    </source>
</evidence>
<dbReference type="PANTHER" id="PTHR23517">
    <property type="entry name" value="RESISTANCE PROTEIN MDTM, PUTATIVE-RELATED-RELATED"/>
    <property type="match status" value="1"/>
</dbReference>
<feature type="transmembrane region" description="Helical" evidence="7">
    <location>
        <begin position="171"/>
        <end position="188"/>
    </location>
</feature>
<evidence type="ECO:0000256" key="6">
    <source>
        <dbReference type="ARBA" id="ARBA00023136"/>
    </source>
</evidence>
<accession>A0ABT1ZIR6</accession>
<dbReference type="PRINTS" id="PR01035">
    <property type="entry name" value="TCRTETA"/>
</dbReference>
<keyword evidence="3" id="KW-1003">Cell membrane</keyword>
<feature type="transmembrane region" description="Helical" evidence="7">
    <location>
        <begin position="316"/>
        <end position="342"/>
    </location>
</feature>
<dbReference type="Proteomes" id="UP001205337">
    <property type="component" value="Unassembled WGS sequence"/>
</dbReference>
<keyword evidence="2" id="KW-0813">Transport</keyword>
<keyword evidence="5 7" id="KW-1133">Transmembrane helix</keyword>
<dbReference type="InterPro" id="IPR011701">
    <property type="entry name" value="MFS"/>
</dbReference>
<keyword evidence="4 7" id="KW-0812">Transmembrane</keyword>
<evidence type="ECO:0000256" key="3">
    <source>
        <dbReference type="ARBA" id="ARBA00022475"/>
    </source>
</evidence>
<organism evidence="9 10">
    <name type="scientific">Protaetiibacter mangrovi</name>
    <dbReference type="NCBI Taxonomy" id="2970926"/>
    <lineage>
        <taxon>Bacteria</taxon>
        <taxon>Bacillati</taxon>
        <taxon>Actinomycetota</taxon>
        <taxon>Actinomycetes</taxon>
        <taxon>Micrococcales</taxon>
        <taxon>Microbacteriaceae</taxon>
        <taxon>Protaetiibacter</taxon>
    </lineage>
</organism>
<sequence>MSNTEAPRFPWRQVVVAAFLPTILFSIGEGAIIPIIPAVAHGLGADIPGAALIAAMIVVGELAGDMPAGALVARIGERTAMIGASALSIAGVLVALVAPNPVVLGVGILLIGVATAVFALARHAFMTSFVPPVYRARALSTLGGTFRFGYLVGPFATAAVIQATGSAANAFWIQLAACVAAIVVLLVLHDPADLVTTRPGPGARAAAEEERGLFRTIAANRGVLLTLGTGSALVAALRASRMLILPLWAVSIGIDEATTAIIIGSAAALDFALFYAGGWIMDRFGRLWTAVPSMIGLGTSHLILAFTHDAPGAETWFVVVAVLMALSNGIGAGILMTLGADLADPAHPAPFLGAWRFTADSGAAAAPLLISALALVASLPVAVGVMGVLGLLGALDLRVFLPRHVGAARRVR</sequence>
<feature type="transmembrane region" description="Helical" evidence="7">
    <location>
        <begin position="287"/>
        <end position="304"/>
    </location>
</feature>